<keyword evidence="1 3" id="KW-0853">WD repeat</keyword>
<evidence type="ECO:0000256" key="1">
    <source>
        <dbReference type="ARBA" id="ARBA00022574"/>
    </source>
</evidence>
<reference evidence="4 5" key="1">
    <citation type="submission" date="2020-08" db="EMBL/GenBank/DDBJ databases">
        <authorList>
            <person name="Sun Q."/>
            <person name="Inoue M."/>
        </authorList>
    </citation>
    <scope>NUCLEOTIDE SEQUENCE [LARGE SCALE GENOMIC DNA]</scope>
    <source>
        <strain evidence="4 5">CCM 8938</strain>
    </source>
</reference>
<protein>
    <submittedName>
        <fullName evidence="4">WD40 repeat domain-containing protein</fullName>
    </submittedName>
</protein>
<dbReference type="InterPro" id="IPR019775">
    <property type="entry name" value="WD40_repeat_CS"/>
</dbReference>
<gene>
    <name evidence="4" type="ORF">H7U22_05595</name>
</gene>
<feature type="repeat" description="WD" evidence="3">
    <location>
        <begin position="90"/>
        <end position="131"/>
    </location>
</feature>
<feature type="repeat" description="WD" evidence="3">
    <location>
        <begin position="216"/>
        <end position="257"/>
    </location>
</feature>
<dbReference type="InterPro" id="IPR001680">
    <property type="entry name" value="WD40_rpt"/>
</dbReference>
<evidence type="ECO:0000256" key="2">
    <source>
        <dbReference type="ARBA" id="ARBA00022737"/>
    </source>
</evidence>
<keyword evidence="5" id="KW-1185">Reference proteome</keyword>
<dbReference type="InterPro" id="IPR015943">
    <property type="entry name" value="WD40/YVTN_repeat-like_dom_sf"/>
</dbReference>
<dbReference type="Gene3D" id="2.130.10.10">
    <property type="entry name" value="YVTN repeat-like/Quinoprotein amine dehydrogenase"/>
    <property type="match status" value="2"/>
</dbReference>
<dbReference type="PROSITE" id="PS00678">
    <property type="entry name" value="WD_REPEATS_1"/>
    <property type="match status" value="1"/>
</dbReference>
<sequence>MLKHLKTLSGHQNPVYALANSDKDGIFFSAGNDKGVVEWSLKEMAFIMVKLPVQSSVYCLHNYNNQMFIGERSGAFSVYDFLEQKVIARINAHNKPIFNIQTVSSKNELLTTGEDGSVAVWSLKDFSEIYRFQVAYDTVRAIAISPDQTEVAFGCKDHLIRIYNLNDYSLKQSLEDHSLPVTSLSYHPEGKYLISGSRDAQLKIWDFPSYELRETIPAHMFTVYEIAFHPTLPYFATSSQDKSIKLWDAENFKLYKILSLEKSGIGHTHSINKIIWSNDGKYLISTGDDRQVMVWEMEEWDIS</sequence>
<feature type="repeat" description="WD" evidence="3">
    <location>
        <begin position="264"/>
        <end position="303"/>
    </location>
</feature>
<dbReference type="PROSITE" id="PS50082">
    <property type="entry name" value="WD_REPEATS_2"/>
    <property type="match status" value="5"/>
</dbReference>
<dbReference type="InterPro" id="IPR020472">
    <property type="entry name" value="WD40_PAC1"/>
</dbReference>
<evidence type="ECO:0000313" key="5">
    <source>
        <dbReference type="Proteomes" id="UP000652755"/>
    </source>
</evidence>
<keyword evidence="2" id="KW-0677">Repeat</keyword>
<organism evidence="4 5">
    <name type="scientific">Pedobacter fastidiosus</name>
    <dbReference type="NCBI Taxonomy" id="2765361"/>
    <lineage>
        <taxon>Bacteria</taxon>
        <taxon>Pseudomonadati</taxon>
        <taxon>Bacteroidota</taxon>
        <taxon>Sphingobacteriia</taxon>
        <taxon>Sphingobacteriales</taxon>
        <taxon>Sphingobacteriaceae</taxon>
        <taxon>Pedobacter</taxon>
    </lineage>
</organism>
<dbReference type="PANTHER" id="PTHR22847:SF637">
    <property type="entry name" value="WD REPEAT DOMAIN 5B"/>
    <property type="match status" value="1"/>
</dbReference>
<dbReference type="PANTHER" id="PTHR22847">
    <property type="entry name" value="WD40 REPEAT PROTEIN"/>
    <property type="match status" value="1"/>
</dbReference>
<evidence type="ECO:0000313" key="4">
    <source>
        <dbReference type="EMBL" id="MBC6109890.1"/>
    </source>
</evidence>
<dbReference type="PRINTS" id="PR00320">
    <property type="entry name" value="GPROTEINBRPT"/>
</dbReference>
<dbReference type="CDD" id="cd00200">
    <property type="entry name" value="WD40"/>
    <property type="match status" value="1"/>
</dbReference>
<dbReference type="Pfam" id="PF00400">
    <property type="entry name" value="WD40"/>
    <property type="match status" value="6"/>
</dbReference>
<name>A0ABR7KP81_9SPHI</name>
<dbReference type="PROSITE" id="PS50294">
    <property type="entry name" value="WD_REPEATS_REGION"/>
    <property type="match status" value="4"/>
</dbReference>
<dbReference type="InterPro" id="IPR036322">
    <property type="entry name" value="WD40_repeat_dom_sf"/>
</dbReference>
<dbReference type="EMBL" id="JACRYL010000004">
    <property type="protein sequence ID" value="MBC6109890.1"/>
    <property type="molecule type" value="Genomic_DNA"/>
</dbReference>
<dbReference type="Proteomes" id="UP000652755">
    <property type="component" value="Unassembled WGS sequence"/>
</dbReference>
<evidence type="ECO:0000256" key="3">
    <source>
        <dbReference type="PROSITE-ProRule" id="PRU00221"/>
    </source>
</evidence>
<accession>A0ABR7KP81</accession>
<comment type="caution">
    <text evidence="4">The sequence shown here is derived from an EMBL/GenBank/DDBJ whole genome shotgun (WGS) entry which is preliminary data.</text>
</comment>
<feature type="repeat" description="WD" evidence="3">
    <location>
        <begin position="8"/>
        <end position="49"/>
    </location>
</feature>
<proteinExistence type="predicted"/>
<dbReference type="SUPFAM" id="SSF50978">
    <property type="entry name" value="WD40 repeat-like"/>
    <property type="match status" value="1"/>
</dbReference>
<dbReference type="RefSeq" id="WP_187070368.1">
    <property type="nucleotide sequence ID" value="NZ_JACRYL010000004.1"/>
</dbReference>
<dbReference type="SMART" id="SM00320">
    <property type="entry name" value="WD40"/>
    <property type="match status" value="6"/>
</dbReference>
<feature type="repeat" description="WD" evidence="3">
    <location>
        <begin position="174"/>
        <end position="215"/>
    </location>
</feature>